<feature type="transmembrane region" description="Helical" evidence="1">
    <location>
        <begin position="129"/>
        <end position="153"/>
    </location>
</feature>
<organism evidence="2 3">
    <name type="scientific">Haliangium ochraceum (strain DSM 14365 / JCM 11303 / SMP-2)</name>
    <dbReference type="NCBI Taxonomy" id="502025"/>
    <lineage>
        <taxon>Bacteria</taxon>
        <taxon>Pseudomonadati</taxon>
        <taxon>Myxococcota</taxon>
        <taxon>Polyangia</taxon>
        <taxon>Haliangiales</taxon>
        <taxon>Kofleriaceae</taxon>
        <taxon>Haliangium</taxon>
    </lineage>
</organism>
<dbReference type="EMBL" id="CP001804">
    <property type="protein sequence ID" value="ACY12799.1"/>
    <property type="molecule type" value="Genomic_DNA"/>
</dbReference>
<feature type="transmembrane region" description="Helical" evidence="1">
    <location>
        <begin position="46"/>
        <end position="68"/>
    </location>
</feature>
<dbReference type="NCBIfam" id="TIGR02206">
    <property type="entry name" value="intg_mem_TP0381"/>
    <property type="match status" value="1"/>
</dbReference>
<gene>
    <name evidence="2" type="ordered locus">Hoch_0158</name>
</gene>
<dbReference type="RefSeq" id="WP_012825426.1">
    <property type="nucleotide sequence ID" value="NC_013440.1"/>
</dbReference>
<feature type="transmembrane region" description="Helical" evidence="1">
    <location>
        <begin position="12"/>
        <end position="34"/>
    </location>
</feature>
<keyword evidence="1" id="KW-0472">Membrane</keyword>
<dbReference type="STRING" id="502025.Hoch_0158"/>
<protein>
    <recommendedName>
        <fullName evidence="4">TIGR02206 family membrane protein</fullName>
    </recommendedName>
</protein>
<feature type="transmembrane region" description="Helical" evidence="1">
    <location>
        <begin position="160"/>
        <end position="177"/>
    </location>
</feature>
<dbReference type="Pfam" id="PF14808">
    <property type="entry name" value="TMEM164"/>
    <property type="match status" value="1"/>
</dbReference>
<keyword evidence="1" id="KW-0812">Transmembrane</keyword>
<dbReference type="HOGENOM" id="CLU_088526_0_1_7"/>
<feature type="transmembrane region" description="Helical" evidence="1">
    <location>
        <begin position="204"/>
        <end position="226"/>
    </location>
</feature>
<dbReference type="AlphaFoldDB" id="D0LGQ3"/>
<evidence type="ECO:0008006" key="4">
    <source>
        <dbReference type="Google" id="ProtNLM"/>
    </source>
</evidence>
<keyword evidence="1" id="KW-1133">Transmembrane helix</keyword>
<reference evidence="2 3" key="1">
    <citation type="journal article" date="2010" name="Stand. Genomic Sci.">
        <title>Complete genome sequence of Haliangium ochraceum type strain (SMP-2).</title>
        <authorList>
            <consortium name="US DOE Joint Genome Institute (JGI-PGF)"/>
            <person name="Ivanova N."/>
            <person name="Daum C."/>
            <person name="Lang E."/>
            <person name="Abt B."/>
            <person name="Kopitz M."/>
            <person name="Saunders E."/>
            <person name="Lapidus A."/>
            <person name="Lucas S."/>
            <person name="Glavina Del Rio T."/>
            <person name="Nolan M."/>
            <person name="Tice H."/>
            <person name="Copeland A."/>
            <person name="Cheng J.F."/>
            <person name="Chen F."/>
            <person name="Bruce D."/>
            <person name="Goodwin L."/>
            <person name="Pitluck S."/>
            <person name="Mavromatis K."/>
            <person name="Pati A."/>
            <person name="Mikhailova N."/>
            <person name="Chen A."/>
            <person name="Palaniappan K."/>
            <person name="Land M."/>
            <person name="Hauser L."/>
            <person name="Chang Y.J."/>
            <person name="Jeffries C.D."/>
            <person name="Detter J.C."/>
            <person name="Brettin T."/>
            <person name="Rohde M."/>
            <person name="Goker M."/>
            <person name="Bristow J."/>
            <person name="Markowitz V."/>
            <person name="Eisen J.A."/>
            <person name="Hugenholtz P."/>
            <person name="Kyrpides N.C."/>
            <person name="Klenk H.P."/>
        </authorList>
    </citation>
    <scope>NUCLEOTIDE SEQUENCE [LARGE SCALE GENOMIC DNA]</scope>
    <source>
        <strain evidence="3">DSM 14365 / CIP 107738 / JCM 11303 / AJ 13395 / SMP-2</strain>
    </source>
</reference>
<evidence type="ECO:0000313" key="3">
    <source>
        <dbReference type="Proteomes" id="UP000001880"/>
    </source>
</evidence>
<accession>D0LGQ3</accession>
<feature type="transmembrane region" description="Helical" evidence="1">
    <location>
        <begin position="74"/>
        <end position="93"/>
    </location>
</feature>
<evidence type="ECO:0000256" key="1">
    <source>
        <dbReference type="SAM" id="Phobius"/>
    </source>
</evidence>
<dbReference type="KEGG" id="hoh:Hoch_0158"/>
<name>D0LGQ3_HALO1</name>
<feature type="transmembrane region" description="Helical" evidence="1">
    <location>
        <begin position="100"/>
        <end position="117"/>
    </location>
</feature>
<dbReference type="OrthoDB" id="9813172at2"/>
<evidence type="ECO:0000313" key="2">
    <source>
        <dbReference type="EMBL" id="ACY12799.1"/>
    </source>
</evidence>
<dbReference type="InterPro" id="IPR011737">
    <property type="entry name" value="CHP02206_TP0381"/>
</dbReference>
<dbReference type="eggNOG" id="COG5522">
    <property type="taxonomic scope" value="Bacteria"/>
</dbReference>
<sequence>MFAKEITEPFDLFGPAHLIAMLLVAVVCIGFPLWMRGRPPRWQQRVAYGIAALMLLYRMCAPFIYNYYDDLPLIWNLPLQICGMLAVLNAYMLITRSYRVYHVAYFLTLAGAMQALITPDSFRAFPHVTYLLSVLTHGLIVLAVSYATLVFRFRPTWRSVAIVFVFGNLYMLALFPINKLLGTNFMYVMHKPPSASVLDYFGPWPWYLIVAELIGVVLFLFWYAPFAIKDWVKGRKPTYEQISGQAYEKALAADRAAHS</sequence>
<dbReference type="Proteomes" id="UP000001880">
    <property type="component" value="Chromosome"/>
</dbReference>
<keyword evidence="3" id="KW-1185">Reference proteome</keyword>
<proteinExistence type="predicted"/>